<name>A0A6A6VS54_9PEZI</name>
<dbReference type="Proteomes" id="UP000799437">
    <property type="component" value="Unassembled WGS sequence"/>
</dbReference>
<reference evidence="2" key="1">
    <citation type="journal article" date="2020" name="Stud. Mycol.">
        <title>101 Dothideomycetes genomes: a test case for predicting lifestyles and emergence of pathogens.</title>
        <authorList>
            <person name="Haridas S."/>
            <person name="Albert R."/>
            <person name="Binder M."/>
            <person name="Bloem J."/>
            <person name="Labutti K."/>
            <person name="Salamov A."/>
            <person name="Andreopoulos B."/>
            <person name="Baker S."/>
            <person name="Barry K."/>
            <person name="Bills G."/>
            <person name="Bluhm B."/>
            <person name="Cannon C."/>
            <person name="Castanera R."/>
            <person name="Culley D."/>
            <person name="Daum C."/>
            <person name="Ezra D."/>
            <person name="Gonzalez J."/>
            <person name="Henrissat B."/>
            <person name="Kuo A."/>
            <person name="Liang C."/>
            <person name="Lipzen A."/>
            <person name="Lutzoni F."/>
            <person name="Magnuson J."/>
            <person name="Mondo S."/>
            <person name="Nolan M."/>
            <person name="Ohm R."/>
            <person name="Pangilinan J."/>
            <person name="Park H.-J."/>
            <person name="Ramirez L."/>
            <person name="Alfaro M."/>
            <person name="Sun H."/>
            <person name="Tritt A."/>
            <person name="Yoshinaga Y."/>
            <person name="Zwiers L.-H."/>
            <person name="Turgeon B."/>
            <person name="Goodwin S."/>
            <person name="Spatafora J."/>
            <person name="Crous P."/>
            <person name="Grigoriev I."/>
        </authorList>
    </citation>
    <scope>NUCLEOTIDE SEQUENCE</scope>
    <source>
        <strain evidence="2">CBS 121739</strain>
    </source>
</reference>
<dbReference type="GeneID" id="54488808"/>
<sequence>MTDYVTEDTDRSVLGVNDIMSQLFPQPSSASSHSDTMYGTAPTHHSPHLPSISAGGSPDYYGSLHLTPLYGQPTYWNSLQQNPNQADFSYPQYSLHSVQFNSIQFNSIQFNSIQLVQFNPIQFNSTQFSQSDQSKLDTRV</sequence>
<evidence type="ECO:0000313" key="2">
    <source>
        <dbReference type="EMBL" id="KAF2752584.1"/>
    </source>
</evidence>
<organism evidence="2 3">
    <name type="scientific">Pseudovirgaria hyperparasitica</name>
    <dbReference type="NCBI Taxonomy" id="470096"/>
    <lineage>
        <taxon>Eukaryota</taxon>
        <taxon>Fungi</taxon>
        <taxon>Dikarya</taxon>
        <taxon>Ascomycota</taxon>
        <taxon>Pezizomycotina</taxon>
        <taxon>Dothideomycetes</taxon>
        <taxon>Dothideomycetes incertae sedis</taxon>
        <taxon>Acrospermales</taxon>
        <taxon>Acrospermaceae</taxon>
        <taxon>Pseudovirgaria</taxon>
    </lineage>
</organism>
<accession>A0A6A6VS54</accession>
<feature type="compositionally biased region" description="Polar residues" evidence="1">
    <location>
        <begin position="25"/>
        <end position="37"/>
    </location>
</feature>
<dbReference type="AlphaFoldDB" id="A0A6A6VS54"/>
<dbReference type="EMBL" id="ML996606">
    <property type="protein sequence ID" value="KAF2752584.1"/>
    <property type="molecule type" value="Genomic_DNA"/>
</dbReference>
<proteinExistence type="predicted"/>
<protein>
    <submittedName>
        <fullName evidence="2">Uncharacterized protein</fullName>
    </submittedName>
</protein>
<feature type="region of interest" description="Disordered" evidence="1">
    <location>
        <begin position="25"/>
        <end position="54"/>
    </location>
</feature>
<evidence type="ECO:0000313" key="3">
    <source>
        <dbReference type="Proteomes" id="UP000799437"/>
    </source>
</evidence>
<gene>
    <name evidence="2" type="ORF">EJ05DRAFT_505903</name>
</gene>
<dbReference type="RefSeq" id="XP_033595042.1">
    <property type="nucleotide sequence ID" value="XM_033747754.1"/>
</dbReference>
<dbReference type="OrthoDB" id="654211at2759"/>
<evidence type="ECO:0000256" key="1">
    <source>
        <dbReference type="SAM" id="MobiDB-lite"/>
    </source>
</evidence>
<keyword evidence="3" id="KW-1185">Reference proteome</keyword>